<evidence type="ECO:0000313" key="4">
    <source>
        <dbReference type="Proteomes" id="UP000198290"/>
    </source>
</evidence>
<dbReference type="Pfam" id="PF04966">
    <property type="entry name" value="OprB"/>
    <property type="match status" value="1"/>
</dbReference>
<reference evidence="4" key="3">
    <citation type="journal article" date="2017" name="Plant Physiol. Biochem.">
        <title>Differential oxidative and antioxidative response of duckweed Lemna minor toward plant growth promoting/inhibiting bacteria.</title>
        <authorList>
            <person name="Ishizawa H."/>
            <person name="Kuroda M."/>
            <person name="Morikawa M."/>
            <person name="Ike M."/>
        </authorList>
    </citation>
    <scope>NUCLEOTIDE SEQUENCE [LARGE SCALE GENOMIC DNA]</scope>
    <source>
        <strain evidence="4">H3</strain>
    </source>
</reference>
<evidence type="ECO:0000256" key="2">
    <source>
        <dbReference type="RuleBase" id="RU363072"/>
    </source>
</evidence>
<organism evidence="3 4">
    <name type="scientific">Aquitalea magnusonii</name>
    <dbReference type="NCBI Taxonomy" id="332411"/>
    <lineage>
        <taxon>Bacteria</taxon>
        <taxon>Pseudomonadati</taxon>
        <taxon>Pseudomonadota</taxon>
        <taxon>Betaproteobacteria</taxon>
        <taxon>Neisseriales</taxon>
        <taxon>Chromobacteriaceae</taxon>
        <taxon>Aquitalea</taxon>
    </lineage>
</organism>
<dbReference type="AlphaFoldDB" id="A0A3G9GNY0"/>
<dbReference type="GO" id="GO:0016020">
    <property type="term" value="C:membrane"/>
    <property type="evidence" value="ECO:0007669"/>
    <property type="project" value="InterPro"/>
</dbReference>
<dbReference type="PANTHER" id="PTHR37944:SF1">
    <property type="entry name" value="PORIN B"/>
    <property type="match status" value="1"/>
</dbReference>
<feature type="chain" id="PRO_5017851846" evidence="2">
    <location>
        <begin position="39"/>
        <end position="461"/>
    </location>
</feature>
<accession>A0A3G9GNY0</accession>
<proteinExistence type="inferred from homology"/>
<name>A0A3G9GNY0_9NEIS</name>
<dbReference type="STRING" id="332411.VI06_13250"/>
<reference evidence="3 4" key="2">
    <citation type="journal article" date="2017" name="Genome Announc.">
        <title>Draft genome sequence of Aquitalea magnusonii strain H3, a plant growth-promoting bacterium of duckweed Lemna minor.</title>
        <authorList>
            <person name="Ishizawa H."/>
            <person name="Kuroda M."/>
            <person name="Ike M."/>
        </authorList>
    </citation>
    <scope>NUCLEOTIDE SEQUENCE [LARGE SCALE GENOMIC DNA]</scope>
    <source>
        <strain evidence="3 4">H3</strain>
    </source>
</reference>
<dbReference type="PANTHER" id="PTHR37944">
    <property type="entry name" value="PORIN B"/>
    <property type="match status" value="1"/>
</dbReference>
<dbReference type="EMBL" id="AP018823">
    <property type="protein sequence ID" value="BBF86716.1"/>
    <property type="molecule type" value="Genomic_DNA"/>
</dbReference>
<dbReference type="Proteomes" id="UP000198290">
    <property type="component" value="Chromosome"/>
</dbReference>
<dbReference type="InterPro" id="IPR007049">
    <property type="entry name" value="Carb-sel_porin_OprB"/>
</dbReference>
<dbReference type="InterPro" id="IPR038673">
    <property type="entry name" value="OprB_sf"/>
</dbReference>
<sequence>MTTATALLMQERQPSPWPTPAILLSLLACAGLPALSHAAPAESWDGYVLGMENTDNGVLGDMHGLRSTLAQHGFTFNSAWLSQLARNIEGGFNSDRHSAYIDQFWFMFTQDLSAATGIPDAKIEGNIVNRNHDNNLTAMRLQDNRVTGGDLAQESWGGQSITRLGWLTFSRSFLDQRLQWRLGLMNKVQDFDQSIPCDFQLLNLCGGKAAAARTWYNWNSHYWGSTFQYKITPEWTVKTGLLEQNPEAPSRSHAWSVSTQGSKGVLFPLELEWKTNSVNGLPGIYNLGWLYTNARQNALFQGHATQPEQYRHTGYWYAGLNQQLTRHHGDKQRGLSFSWSLGLGDKRSNPIPLITSASLRYRGLLDSRPQDMMGIGTAWMHYSSNYQRQQQYLNTQSGISDYADAAYAPIPGYAMNSEFFYRAQLRPWLQLQPGIQYWRKPAGLKETPDAWVVTLKTVVIF</sequence>
<evidence type="ECO:0000256" key="1">
    <source>
        <dbReference type="ARBA" id="ARBA00008769"/>
    </source>
</evidence>
<keyword evidence="2" id="KW-0732">Signal</keyword>
<protein>
    <submittedName>
        <fullName evidence="3">Porin B</fullName>
    </submittedName>
</protein>
<dbReference type="Gene3D" id="2.40.160.180">
    <property type="entry name" value="Carbohydrate-selective porin OprB"/>
    <property type="match status" value="1"/>
</dbReference>
<comment type="similarity">
    <text evidence="1 2">Belongs to the OprB family.</text>
</comment>
<reference evidence="4" key="1">
    <citation type="journal article" date="2017" name="Biotechnol. Biofuels">
        <title>Evaluation of environmental bacterial communities as a factor affecting the growth of duckweed Lemna minor.</title>
        <authorList>
            <person name="Ishizawa H."/>
            <person name="Kuroda M."/>
            <person name="Morikawa M."/>
            <person name="Ike M."/>
        </authorList>
    </citation>
    <scope>NUCLEOTIDE SEQUENCE [LARGE SCALE GENOMIC DNA]</scope>
    <source>
        <strain evidence="4">H3</strain>
    </source>
</reference>
<feature type="signal peptide" evidence="2">
    <location>
        <begin position="1"/>
        <end position="38"/>
    </location>
</feature>
<dbReference type="GO" id="GO:0008643">
    <property type="term" value="P:carbohydrate transport"/>
    <property type="evidence" value="ECO:0007669"/>
    <property type="project" value="InterPro"/>
</dbReference>
<dbReference type="GO" id="GO:0015288">
    <property type="term" value="F:porin activity"/>
    <property type="evidence" value="ECO:0007669"/>
    <property type="project" value="InterPro"/>
</dbReference>
<evidence type="ECO:0000313" key="3">
    <source>
        <dbReference type="EMBL" id="BBF86716.1"/>
    </source>
</evidence>
<dbReference type="RefSeq" id="WP_197715426.1">
    <property type="nucleotide sequence ID" value="NZ_AP018823.1"/>
</dbReference>
<gene>
    <name evidence="3" type="ORF">DLM_3119</name>
</gene>
<dbReference type="KEGG" id="amah:DLM_3119"/>
<dbReference type="InterPro" id="IPR052932">
    <property type="entry name" value="OprB_Porin"/>
</dbReference>
<keyword evidence="4" id="KW-1185">Reference proteome</keyword>